<dbReference type="Pfam" id="PF21346">
    <property type="entry name" value="PcRGLX_3rd"/>
    <property type="match status" value="1"/>
</dbReference>
<dbReference type="InterPro" id="IPR048331">
    <property type="entry name" value="PcRGLX/YetA_3rd"/>
</dbReference>
<comment type="caution">
    <text evidence="4">The sequence shown here is derived from an EMBL/GenBank/DDBJ whole genome shotgun (WGS) entry which is preliminary data.</text>
</comment>
<proteinExistence type="predicted"/>
<name>A0A940WYR9_9BACI</name>
<dbReference type="PANTHER" id="PTHR40081:SF1">
    <property type="entry name" value="TAT PATHWAY SIGNAL SEQUENCE DOMAIN PROTEIN"/>
    <property type="match status" value="1"/>
</dbReference>
<dbReference type="InterPro" id="IPR045793">
    <property type="entry name" value="PcRGLX/YetA-like"/>
</dbReference>
<feature type="domain" description="PcRGLX/YetA-like N-terminal RIFT barrel" evidence="1">
    <location>
        <begin position="5"/>
        <end position="82"/>
    </location>
</feature>
<dbReference type="EMBL" id="JAGKSQ010000012">
    <property type="protein sequence ID" value="MBP3953357.1"/>
    <property type="molecule type" value="Genomic_DNA"/>
</dbReference>
<evidence type="ECO:0000259" key="3">
    <source>
        <dbReference type="Pfam" id="PF21346"/>
    </source>
</evidence>
<keyword evidence="5" id="KW-1185">Reference proteome</keyword>
<dbReference type="InterPro" id="IPR048330">
    <property type="entry name" value="PcRGLX/YetA_2nd"/>
</dbReference>
<evidence type="ECO:0000313" key="5">
    <source>
        <dbReference type="Proteomes" id="UP000678228"/>
    </source>
</evidence>
<dbReference type="Pfam" id="PF21345">
    <property type="entry name" value="PcRGLX_2nd"/>
    <property type="match status" value="1"/>
</dbReference>
<evidence type="ECO:0000313" key="4">
    <source>
        <dbReference type="EMBL" id="MBP3953357.1"/>
    </source>
</evidence>
<evidence type="ECO:0000259" key="2">
    <source>
        <dbReference type="Pfam" id="PF21345"/>
    </source>
</evidence>
<evidence type="ECO:0000259" key="1">
    <source>
        <dbReference type="Pfam" id="PF19501"/>
    </source>
</evidence>
<protein>
    <recommendedName>
        <fullName evidence="6">Tat pathway signal sequence domain protein</fullName>
    </recommendedName>
</protein>
<dbReference type="AlphaFoldDB" id="A0A940WYR9"/>
<organism evidence="4 5">
    <name type="scientific">Halalkalibacter suaedae</name>
    <dbReference type="NCBI Taxonomy" id="2822140"/>
    <lineage>
        <taxon>Bacteria</taxon>
        <taxon>Bacillati</taxon>
        <taxon>Bacillota</taxon>
        <taxon>Bacilli</taxon>
        <taxon>Bacillales</taxon>
        <taxon>Bacillaceae</taxon>
        <taxon>Halalkalibacter</taxon>
    </lineage>
</organism>
<dbReference type="Pfam" id="PF19501">
    <property type="entry name" value="PcRGLX_1st"/>
    <property type="match status" value="1"/>
</dbReference>
<reference evidence="4" key="1">
    <citation type="submission" date="2021-03" db="EMBL/GenBank/DDBJ databases">
        <title>Bacillus suaedae sp. nov., isolated from Suaeda aralocaspica.</title>
        <authorList>
            <person name="Lei R.F.R."/>
        </authorList>
    </citation>
    <scope>NUCLEOTIDE SEQUENCE</scope>
    <source>
        <strain evidence="4">YZJH907-2</strain>
    </source>
</reference>
<gene>
    <name evidence="4" type="ORF">J7W16_19770</name>
</gene>
<dbReference type="InterPro" id="IPR048329">
    <property type="entry name" value="PcRGLX_1st"/>
</dbReference>
<dbReference type="Proteomes" id="UP000678228">
    <property type="component" value="Unassembled WGS sequence"/>
</dbReference>
<accession>A0A940WYR9</accession>
<evidence type="ECO:0008006" key="6">
    <source>
        <dbReference type="Google" id="ProtNLM"/>
    </source>
</evidence>
<feature type="domain" description="PcRGLX/YetA-like C-terminal alpha/alpha toroid" evidence="3">
    <location>
        <begin position="448"/>
        <end position="850"/>
    </location>
</feature>
<feature type="domain" description="PcRGLX/YetA-like central beta-sandwich" evidence="2">
    <location>
        <begin position="96"/>
        <end position="439"/>
    </location>
</feature>
<sequence length="869" mass="99739">MEVTKMKIKWLNKQPKEQKGVSWGVPWPKGTLAREESLSLKDSSNKHIPVQSWPMAFWPDGSVKWTGHAAVMAGDSDTYELSSGKENAINQSSSFVNETDDVIEVDTGKLIFTINKKGNCIIESVKREGKTVAEAGRLIARKEERTHEQGIKTIKEITLQSTIKQVEIEQSGQVRTVIKVDGIHQSLFGNETLLPFVIRFYFYRNTTSIRAVYTLFYDGQPEEDYIKGVGLEFAVPLAGEAFNRHVRFVGDEGIYSEPAQLLLTRRHRNAEGLYDKQIKGEVVNLTEEDHGPLLEHATQNAIWNDFKMTQDSADHYRIVKRTGEEHSWIESTHGTRAKGLIYVGGRDNGVAVGVKDFWQKQPSSLEVNDLSNSIAKLTVWLWSPDAEAMDFRHYNKDTHVISAYEGFDEMRATPYGISNTSEVMFHFFANSPSNEELMERTSELQSPLLLVCEPEYYYNTKALGIWSLPDRSTPIKAMLEEQLDEAFHFYKNEIEQRRWYGFWHYGDVMHTYDPVRHQWRYDLGGFAWQNTELVPNIWLWYSFLRSGREDVFIMAEAMTRHTSEVDCYHFGEYKGLGSRHNVVHWGCGCKEARISMAGLHKYYYFLTTDERTRDLLSEVRDADQAIATLDPMREFYPNDQYETHARVGPDWAAFCSNWFSEWERTENLAYKEKIISGIETLKKLPLRLLSGPTFGYDPDTSTLLHMGEDGVGAYHMVIAFGGPQAWMDIAGSIEDPEWEEMLAEFGEFYVLTNEEKIKRSNGVLHDKQFSLPMLAAGMVAYAAAKKKDSRLARKAWELLLNEEISEMVLPIKSQKLHAWRELEEIPSITTNTTSQWCLNTIVSLELIGESLLDKEFQESVTLTRKCLNE</sequence>
<dbReference type="PANTHER" id="PTHR40081">
    <property type="entry name" value="CONCANAVALIN A-LIKE LECTIN/GLUCANASE"/>
    <property type="match status" value="1"/>
</dbReference>